<dbReference type="HOGENOM" id="CLU_032303_1_1_7"/>
<accession>F3Z1X5</accession>
<keyword evidence="3" id="KW-1185">Reference proteome</keyword>
<gene>
    <name evidence="2" type="ORF">Desaf_1747</name>
</gene>
<feature type="transmembrane region" description="Helical" evidence="1">
    <location>
        <begin position="62"/>
        <end position="90"/>
    </location>
</feature>
<dbReference type="STRING" id="690850.Desaf_1747"/>
<evidence type="ECO:0008006" key="4">
    <source>
        <dbReference type="Google" id="ProtNLM"/>
    </source>
</evidence>
<keyword evidence="1" id="KW-1133">Transmembrane helix</keyword>
<organism evidence="2 3">
    <name type="scientific">Desulfocurvibacter africanus subsp. africanus str. Walvis Bay</name>
    <dbReference type="NCBI Taxonomy" id="690850"/>
    <lineage>
        <taxon>Bacteria</taxon>
        <taxon>Pseudomonadati</taxon>
        <taxon>Thermodesulfobacteriota</taxon>
        <taxon>Desulfovibrionia</taxon>
        <taxon>Desulfovibrionales</taxon>
        <taxon>Desulfovibrionaceae</taxon>
        <taxon>Desulfocurvibacter</taxon>
    </lineage>
</organism>
<evidence type="ECO:0000313" key="2">
    <source>
        <dbReference type="EMBL" id="EGJ50083.1"/>
    </source>
</evidence>
<dbReference type="KEGG" id="daf:Desaf_1747"/>
<sequence length="450" mass="50294">MLHRSRLQAFWYKVDSSFWFRPTLMVLAAIALAVTTLALDDYLEDKVLTRIPLIYGGGPEAAQTILSTIGSSMVNVVSVTFSITIVALSLASTQFGPRLLNNFMRDESNQYVLGFFVATFIYCLLIIRAIRVDEIFIPHLSVTIGIILAITAFFVLIYFIHHIASSIKAETLVHIVDKELVKTIEQLCPKPIDASTEEPEPVPDLPEDFEENSAVAPALEHGYLQALEIDGLVHLAKEKDLIFVLAYKPGEYIVQGTPLLRAWPRTSLNRDVVKNVNDQFVIGSMRTPFQDLEYAIHQLVEIALRALSPGINDTFTALGCIDRLGSALALLARRRMPHIAHRDDSGRLRVITHANTFAGAMNAAFNAIRQNSAHNAAVTIRMLEVLQAVAVFVRTSERKESVRRHADMILRAAERNLPEDDDRADVRRRYDELLQMLKRPGIKKSGSVDA</sequence>
<dbReference type="eggNOG" id="COG4325">
    <property type="taxonomic scope" value="Bacteria"/>
</dbReference>
<keyword evidence="1" id="KW-0812">Transmembrane</keyword>
<feature type="transmembrane region" description="Helical" evidence="1">
    <location>
        <begin position="136"/>
        <end position="160"/>
    </location>
</feature>
<dbReference type="Proteomes" id="UP000007844">
    <property type="component" value="Chromosome"/>
</dbReference>
<feature type="transmembrane region" description="Helical" evidence="1">
    <location>
        <begin position="111"/>
        <end position="130"/>
    </location>
</feature>
<keyword evidence="1" id="KW-0472">Membrane</keyword>
<dbReference type="RefSeq" id="WP_014259844.1">
    <property type="nucleotide sequence ID" value="NC_016629.1"/>
</dbReference>
<evidence type="ECO:0000313" key="3">
    <source>
        <dbReference type="Proteomes" id="UP000007844"/>
    </source>
</evidence>
<dbReference type="InterPro" id="IPR018723">
    <property type="entry name" value="DUF2254_membrane"/>
</dbReference>
<reference evidence="2 3" key="1">
    <citation type="journal article" date="2011" name="J. Bacteriol.">
        <title>Genome sequence of the mercury-methylating and pleomorphic Desulfovibrio africanus Strain Walvis Bay.</title>
        <authorList>
            <person name="Brown S.D."/>
            <person name="Wall J.D."/>
            <person name="Kucken A.M."/>
            <person name="Gilmour C.C."/>
            <person name="Podar M."/>
            <person name="Brandt C.C."/>
            <person name="Teshima H."/>
            <person name="Detter J.C."/>
            <person name="Han C.S."/>
            <person name="Land M.L."/>
            <person name="Lucas S."/>
            <person name="Han J."/>
            <person name="Pennacchio L."/>
            <person name="Nolan M."/>
            <person name="Pitluck S."/>
            <person name="Woyke T."/>
            <person name="Goodwin L."/>
            <person name="Palumbo A.V."/>
            <person name="Elias D.A."/>
        </authorList>
    </citation>
    <scope>NUCLEOTIDE SEQUENCE [LARGE SCALE GENOMIC DNA]</scope>
    <source>
        <strain evidence="2 3">Walvis Bay</strain>
    </source>
</reference>
<protein>
    <recommendedName>
        <fullName evidence="4">DUF2254 domain-containing protein</fullName>
    </recommendedName>
</protein>
<name>F3Z1X5_DESAF</name>
<evidence type="ECO:0000256" key="1">
    <source>
        <dbReference type="SAM" id="Phobius"/>
    </source>
</evidence>
<proteinExistence type="predicted"/>
<dbReference type="EMBL" id="CP003221">
    <property type="protein sequence ID" value="EGJ50083.1"/>
    <property type="molecule type" value="Genomic_DNA"/>
</dbReference>
<dbReference type="AlphaFoldDB" id="F3Z1X5"/>
<dbReference type="Pfam" id="PF10011">
    <property type="entry name" value="DUF2254"/>
    <property type="match status" value="1"/>
</dbReference>